<evidence type="ECO:0000313" key="6">
    <source>
        <dbReference type="EMBL" id="WFD03962.1"/>
    </source>
</evidence>
<keyword evidence="4" id="KW-0496">Mitochondrion</keyword>
<evidence type="ECO:0000256" key="1">
    <source>
        <dbReference type="ARBA" id="ARBA00004173"/>
    </source>
</evidence>
<evidence type="ECO:0000256" key="5">
    <source>
        <dbReference type="SAM" id="MobiDB-lite"/>
    </source>
</evidence>
<reference evidence="6" key="1">
    <citation type="submission" date="2023-03" db="EMBL/GenBank/DDBJ databases">
        <title>Mating type loci evolution in Malassezia.</title>
        <authorList>
            <person name="Coelho M.A."/>
        </authorList>
    </citation>
    <scope>NUCLEOTIDE SEQUENCE</scope>
    <source>
        <strain evidence="6">CBS 7876</strain>
    </source>
</reference>
<gene>
    <name evidence="6" type="ORF">MOBT1_002659</name>
</gene>
<evidence type="ECO:0000256" key="3">
    <source>
        <dbReference type="ARBA" id="ARBA00022946"/>
    </source>
</evidence>
<dbReference type="Pfam" id="PF15786">
    <property type="entry name" value="PET117"/>
    <property type="match status" value="1"/>
</dbReference>
<dbReference type="PANTHER" id="PTHR28163:SF1">
    <property type="entry name" value="PROTEIN PET117 HOMOLOG, MITOCHONDRIAL"/>
    <property type="match status" value="1"/>
</dbReference>
<evidence type="ECO:0008006" key="8">
    <source>
        <dbReference type="Google" id="ProtNLM"/>
    </source>
</evidence>
<dbReference type="PANTHER" id="PTHR28163">
    <property type="entry name" value="PROTEIN PET117 HOMOLOG, MITOCHONDRIAL"/>
    <property type="match status" value="1"/>
</dbReference>
<dbReference type="GO" id="GO:0033617">
    <property type="term" value="P:mitochondrial respiratory chain complex IV assembly"/>
    <property type="evidence" value="ECO:0007669"/>
    <property type="project" value="TreeGrafter"/>
</dbReference>
<dbReference type="EMBL" id="CP119939">
    <property type="protein sequence ID" value="WFD03962.1"/>
    <property type="molecule type" value="Genomic_DNA"/>
</dbReference>
<comment type="similarity">
    <text evidence="2">Belongs to the PET117 family.</text>
</comment>
<evidence type="ECO:0000313" key="7">
    <source>
        <dbReference type="Proteomes" id="UP001214603"/>
    </source>
</evidence>
<dbReference type="GO" id="GO:0005739">
    <property type="term" value="C:mitochondrion"/>
    <property type="evidence" value="ECO:0007669"/>
    <property type="project" value="UniProtKB-SubCell"/>
</dbReference>
<feature type="compositionally biased region" description="Basic and acidic residues" evidence="5">
    <location>
        <begin position="37"/>
        <end position="64"/>
    </location>
</feature>
<dbReference type="InterPro" id="IPR031568">
    <property type="entry name" value="Pet117"/>
</dbReference>
<keyword evidence="3" id="KW-0809">Transit peptide</keyword>
<keyword evidence="7" id="KW-1185">Reference proteome</keyword>
<feature type="region of interest" description="Disordered" evidence="5">
    <location>
        <begin position="37"/>
        <end position="81"/>
    </location>
</feature>
<dbReference type="AlphaFoldDB" id="A0AAF0ISV9"/>
<evidence type="ECO:0000256" key="4">
    <source>
        <dbReference type="ARBA" id="ARBA00023128"/>
    </source>
</evidence>
<protein>
    <recommendedName>
        <fullName evidence="8">Cytochrome c oxidase assembly protein</fullName>
    </recommendedName>
</protein>
<dbReference type="Proteomes" id="UP001214603">
    <property type="component" value="Chromosome 6"/>
</dbReference>
<evidence type="ECO:0000256" key="2">
    <source>
        <dbReference type="ARBA" id="ARBA00008197"/>
    </source>
</evidence>
<accession>A0AAF0ISV9</accession>
<sequence>MSRAAKATLAVSIATTVGIVWGVHFLQKQEREARIGVQRDEARQAERRQRTADLERQRERERGLRTIQPIDAPDASTTHRI</sequence>
<proteinExistence type="inferred from homology"/>
<organism evidence="6 7">
    <name type="scientific">Malassezia obtusa</name>
    <dbReference type="NCBI Taxonomy" id="76774"/>
    <lineage>
        <taxon>Eukaryota</taxon>
        <taxon>Fungi</taxon>
        <taxon>Dikarya</taxon>
        <taxon>Basidiomycota</taxon>
        <taxon>Ustilaginomycotina</taxon>
        <taxon>Malasseziomycetes</taxon>
        <taxon>Malasseziales</taxon>
        <taxon>Malasseziaceae</taxon>
        <taxon>Malassezia</taxon>
    </lineage>
</organism>
<comment type="subcellular location">
    <subcellularLocation>
        <location evidence="1">Mitochondrion</location>
    </subcellularLocation>
</comment>
<name>A0AAF0ISV9_9BASI</name>